<feature type="region of interest" description="Disordered" evidence="2">
    <location>
        <begin position="1"/>
        <end position="82"/>
    </location>
</feature>
<dbReference type="Proteomes" id="UP001147733">
    <property type="component" value="Unassembled WGS sequence"/>
</dbReference>
<proteinExistence type="predicted"/>
<feature type="coiled-coil region" evidence="1">
    <location>
        <begin position="102"/>
        <end position="164"/>
    </location>
</feature>
<feature type="compositionally biased region" description="Polar residues" evidence="2">
    <location>
        <begin position="25"/>
        <end position="70"/>
    </location>
</feature>
<comment type="caution">
    <text evidence="3">The sequence shown here is derived from an EMBL/GenBank/DDBJ whole genome shotgun (WGS) entry which is preliminary data.</text>
</comment>
<dbReference type="AlphaFoldDB" id="A0A9W9P9W4"/>
<keyword evidence="4" id="KW-1185">Reference proteome</keyword>
<dbReference type="EMBL" id="JAPQKT010000002">
    <property type="protein sequence ID" value="KAJ5240543.1"/>
    <property type="molecule type" value="Genomic_DNA"/>
</dbReference>
<dbReference type="RefSeq" id="XP_056503548.1">
    <property type="nucleotide sequence ID" value="XM_056641054.1"/>
</dbReference>
<reference evidence="3" key="2">
    <citation type="journal article" date="2023" name="IMA Fungus">
        <title>Comparative genomic study of the Penicillium genus elucidates a diverse pangenome and 15 lateral gene transfer events.</title>
        <authorList>
            <person name="Petersen C."/>
            <person name="Sorensen T."/>
            <person name="Nielsen M.R."/>
            <person name="Sondergaard T.E."/>
            <person name="Sorensen J.L."/>
            <person name="Fitzpatrick D.A."/>
            <person name="Frisvad J.C."/>
            <person name="Nielsen K.L."/>
        </authorList>
    </citation>
    <scope>NUCLEOTIDE SEQUENCE</scope>
    <source>
        <strain evidence="3">IBT 23319</strain>
    </source>
</reference>
<accession>A0A9W9P9W4</accession>
<dbReference type="OrthoDB" id="4360605at2759"/>
<sequence>MANSARHSRSHTGRDSSRSKPRTGVSGNSSRRSVQSTISETDTDSASLSPTASRISVGLITSSPNNTMKSSMERSKKRRLESSHRKCFDIIDRCAQKYQKVVAEQEADKASIAQLVQELRDENAREASNALKANSEKETAVAEAERLTKEISQLRQQLESTNTTMQDQVAWDDIQPVLHQTHGELISAATHFGNFIDTLQNKRLASFLPSTEVLSGNWPAHGGPVGATDPAALPGFSGLSNPPLFDPHVSGSVNHQESYA</sequence>
<dbReference type="GeneID" id="81380221"/>
<reference evidence="3" key="1">
    <citation type="submission" date="2022-11" db="EMBL/GenBank/DDBJ databases">
        <authorList>
            <person name="Petersen C."/>
        </authorList>
    </citation>
    <scope>NUCLEOTIDE SEQUENCE</scope>
    <source>
        <strain evidence="3">IBT 23319</strain>
    </source>
</reference>
<organism evidence="3 4">
    <name type="scientific">Penicillium citrinum</name>
    <dbReference type="NCBI Taxonomy" id="5077"/>
    <lineage>
        <taxon>Eukaryota</taxon>
        <taxon>Fungi</taxon>
        <taxon>Dikarya</taxon>
        <taxon>Ascomycota</taxon>
        <taxon>Pezizomycotina</taxon>
        <taxon>Eurotiomycetes</taxon>
        <taxon>Eurotiomycetidae</taxon>
        <taxon>Eurotiales</taxon>
        <taxon>Aspergillaceae</taxon>
        <taxon>Penicillium</taxon>
    </lineage>
</organism>
<feature type="compositionally biased region" description="Basic residues" evidence="2">
    <location>
        <begin position="1"/>
        <end position="11"/>
    </location>
</feature>
<keyword evidence="1" id="KW-0175">Coiled coil</keyword>
<evidence type="ECO:0000256" key="2">
    <source>
        <dbReference type="SAM" id="MobiDB-lite"/>
    </source>
</evidence>
<protein>
    <submittedName>
        <fullName evidence="3">Uncharacterized protein</fullName>
    </submittedName>
</protein>
<name>A0A9W9P9W4_PENCI</name>
<evidence type="ECO:0000256" key="1">
    <source>
        <dbReference type="SAM" id="Coils"/>
    </source>
</evidence>
<evidence type="ECO:0000313" key="3">
    <source>
        <dbReference type="EMBL" id="KAJ5240543.1"/>
    </source>
</evidence>
<gene>
    <name evidence="3" type="ORF">N7469_002134</name>
</gene>
<evidence type="ECO:0000313" key="4">
    <source>
        <dbReference type="Proteomes" id="UP001147733"/>
    </source>
</evidence>